<dbReference type="PRINTS" id="PR00081">
    <property type="entry name" value="GDHRDH"/>
</dbReference>
<dbReference type="OrthoDB" id="2102561at2759"/>
<comment type="similarity">
    <text evidence="1 4">Belongs to the short-chain dehydrogenases/reductases (SDR) family.</text>
</comment>
<dbReference type="PROSITE" id="PS00061">
    <property type="entry name" value="ADH_SHORT"/>
    <property type="match status" value="1"/>
</dbReference>
<dbReference type="AlphaFoldDB" id="A0A316U7R8"/>
<evidence type="ECO:0000256" key="1">
    <source>
        <dbReference type="ARBA" id="ARBA00006484"/>
    </source>
</evidence>
<dbReference type="GO" id="GO:0005783">
    <property type="term" value="C:endoplasmic reticulum"/>
    <property type="evidence" value="ECO:0007669"/>
    <property type="project" value="TreeGrafter"/>
</dbReference>
<dbReference type="PRINTS" id="PR00080">
    <property type="entry name" value="SDRFAMILY"/>
</dbReference>
<dbReference type="PANTHER" id="PTHR44169:SF6">
    <property type="entry name" value="NADPH-DEPENDENT 1-ACYLDIHYDROXYACETONE PHOSPHATE REDUCTASE"/>
    <property type="match status" value="1"/>
</dbReference>
<accession>A0A316U7R8</accession>
<sequence length="288" mass="30989">MAASTRQKVVLITGCSGSGIGYHLAQAFRAHGCRVFVSARNLTKLSPDLDESFDKVTLDVMDEGSIQKAVAEVESKTSGKIDILINNAGQGCVGPLAEVPISKVAQTYETNVFGLLRVTQAVTKGMILNRSGLIINISSIVSYVPTPWAGVYCSTKAAVTSLSDVLRMELGGFNIKVLCVFPGAIRSGIGSANAAAFEQPSDSNYANVKSRVLQRATWSQCPQSTNAADLAEEIATAALKIDPPAYLAAGHRAWRAWWSYYLPYWAKDWFWGRQFGIDEVGGKAAKTM</sequence>
<dbReference type="STRING" id="1684307.A0A316U7R8"/>
<keyword evidence="6" id="KW-1185">Reference proteome</keyword>
<dbReference type="GeneID" id="37014084"/>
<organism evidence="5 6">
    <name type="scientific">Pseudomicrostroma glucosiphilum</name>
    <dbReference type="NCBI Taxonomy" id="1684307"/>
    <lineage>
        <taxon>Eukaryota</taxon>
        <taxon>Fungi</taxon>
        <taxon>Dikarya</taxon>
        <taxon>Basidiomycota</taxon>
        <taxon>Ustilaginomycotina</taxon>
        <taxon>Exobasidiomycetes</taxon>
        <taxon>Microstromatales</taxon>
        <taxon>Microstromatales incertae sedis</taxon>
        <taxon>Pseudomicrostroma</taxon>
    </lineage>
</organism>
<evidence type="ECO:0000256" key="2">
    <source>
        <dbReference type="ARBA" id="ARBA00022857"/>
    </source>
</evidence>
<dbReference type="PANTHER" id="PTHR44169">
    <property type="entry name" value="NADPH-DEPENDENT 1-ACYLDIHYDROXYACETONE PHOSPHATE REDUCTASE"/>
    <property type="match status" value="1"/>
</dbReference>
<protein>
    <submittedName>
        <fullName evidence="5">NAD(P)-binding protein</fullName>
    </submittedName>
</protein>
<reference evidence="5 6" key="1">
    <citation type="journal article" date="2018" name="Mol. Biol. Evol.">
        <title>Broad Genomic Sampling Reveals a Smut Pathogenic Ancestry of the Fungal Clade Ustilaginomycotina.</title>
        <authorList>
            <person name="Kijpornyongpan T."/>
            <person name="Mondo S.J."/>
            <person name="Barry K."/>
            <person name="Sandor L."/>
            <person name="Lee J."/>
            <person name="Lipzen A."/>
            <person name="Pangilinan J."/>
            <person name="LaButti K."/>
            <person name="Hainaut M."/>
            <person name="Henrissat B."/>
            <person name="Grigoriev I.V."/>
            <person name="Spatafora J.W."/>
            <person name="Aime M.C."/>
        </authorList>
    </citation>
    <scope>NUCLEOTIDE SEQUENCE [LARGE SCALE GENOMIC DNA]</scope>
    <source>
        <strain evidence="5 6">MCA 4718</strain>
    </source>
</reference>
<evidence type="ECO:0000313" key="6">
    <source>
        <dbReference type="Proteomes" id="UP000245942"/>
    </source>
</evidence>
<keyword evidence="2" id="KW-0521">NADP</keyword>
<dbReference type="EMBL" id="KZ819326">
    <property type="protein sequence ID" value="PWN20894.1"/>
    <property type="molecule type" value="Genomic_DNA"/>
</dbReference>
<dbReference type="Proteomes" id="UP000245942">
    <property type="component" value="Unassembled WGS sequence"/>
</dbReference>
<dbReference type="InterPro" id="IPR036291">
    <property type="entry name" value="NAD(P)-bd_dom_sf"/>
</dbReference>
<dbReference type="Pfam" id="PF00106">
    <property type="entry name" value="adh_short"/>
    <property type="match status" value="1"/>
</dbReference>
<dbReference type="SUPFAM" id="SSF51735">
    <property type="entry name" value="NAD(P)-binding Rossmann-fold domains"/>
    <property type="match status" value="1"/>
</dbReference>
<dbReference type="CDD" id="cd05374">
    <property type="entry name" value="17beta-HSD-like_SDR_c"/>
    <property type="match status" value="1"/>
</dbReference>
<dbReference type="Gene3D" id="3.40.50.720">
    <property type="entry name" value="NAD(P)-binding Rossmann-like Domain"/>
    <property type="match status" value="1"/>
</dbReference>
<evidence type="ECO:0000256" key="3">
    <source>
        <dbReference type="ARBA" id="ARBA00023002"/>
    </source>
</evidence>
<dbReference type="GO" id="GO:0016491">
    <property type="term" value="F:oxidoreductase activity"/>
    <property type="evidence" value="ECO:0007669"/>
    <property type="project" value="UniProtKB-KW"/>
</dbReference>
<dbReference type="InterPro" id="IPR020904">
    <property type="entry name" value="Sc_DH/Rdtase_CS"/>
</dbReference>
<evidence type="ECO:0000313" key="5">
    <source>
        <dbReference type="EMBL" id="PWN20894.1"/>
    </source>
</evidence>
<dbReference type="InterPro" id="IPR002347">
    <property type="entry name" value="SDR_fam"/>
</dbReference>
<gene>
    <name evidence="5" type="ORF">BCV69DRAFT_282407</name>
</gene>
<name>A0A316U7R8_9BASI</name>
<keyword evidence="3" id="KW-0560">Oxidoreductase</keyword>
<proteinExistence type="inferred from homology"/>
<evidence type="ECO:0000256" key="4">
    <source>
        <dbReference type="RuleBase" id="RU000363"/>
    </source>
</evidence>
<dbReference type="FunFam" id="3.40.50.720:FF:000261">
    <property type="entry name" value="NADPH-dependent 1-acyldihydroxyacetone phosphate reductase"/>
    <property type="match status" value="1"/>
</dbReference>
<dbReference type="RefSeq" id="XP_025348054.1">
    <property type="nucleotide sequence ID" value="XM_025492350.1"/>
</dbReference>